<protein>
    <submittedName>
        <fullName evidence="1">Tat (Twin-arginine translocation) pathway signal sequence containing protein</fullName>
    </submittedName>
</protein>
<accession>A0A243WE29</accession>
<evidence type="ECO:0000313" key="1">
    <source>
        <dbReference type="EMBL" id="OUJ73906.1"/>
    </source>
</evidence>
<keyword evidence="2" id="KW-1185">Reference proteome</keyword>
<dbReference type="Pfam" id="PF13668">
    <property type="entry name" value="Ferritin_2"/>
    <property type="match status" value="1"/>
</dbReference>
<name>A0A243WE29_9BACT</name>
<dbReference type="SUPFAM" id="SSF47240">
    <property type="entry name" value="Ferritin-like"/>
    <property type="match status" value="1"/>
</dbReference>
<dbReference type="RefSeq" id="WP_245849616.1">
    <property type="nucleotide sequence ID" value="NZ_MTSE01000005.1"/>
</dbReference>
<gene>
    <name evidence="1" type="ORF">BXP70_12140</name>
</gene>
<organism evidence="1 2">
    <name type="scientific">Hymenobacter crusticola</name>
    <dbReference type="NCBI Taxonomy" id="1770526"/>
    <lineage>
        <taxon>Bacteria</taxon>
        <taxon>Pseudomonadati</taxon>
        <taxon>Bacteroidota</taxon>
        <taxon>Cytophagia</taxon>
        <taxon>Cytophagales</taxon>
        <taxon>Hymenobacteraceae</taxon>
        <taxon>Hymenobacter</taxon>
    </lineage>
</organism>
<dbReference type="EMBL" id="MTSE01000005">
    <property type="protein sequence ID" value="OUJ73906.1"/>
    <property type="molecule type" value="Genomic_DNA"/>
</dbReference>
<dbReference type="Proteomes" id="UP000194873">
    <property type="component" value="Unassembled WGS sequence"/>
</dbReference>
<evidence type="ECO:0000313" key="2">
    <source>
        <dbReference type="Proteomes" id="UP000194873"/>
    </source>
</evidence>
<dbReference type="InterPro" id="IPR009078">
    <property type="entry name" value="Ferritin-like_SF"/>
</dbReference>
<comment type="caution">
    <text evidence="1">The sequence shown here is derived from an EMBL/GenBank/DDBJ whole genome shotgun (WGS) entry which is preliminary data.</text>
</comment>
<dbReference type="AlphaFoldDB" id="A0A243WE29"/>
<proteinExistence type="predicted"/>
<sequence>MNSDHTTTPLPTHSIQRRNFLRYSGAGLALTGLLLTGCDDDDESSNNSAFVDVGSGDLGVLNYAYALEQLEYAFYSQVQGGAYYKGLAPTSAEKQILDDLLVHEKAHVDLFRNALGSNAIKDLEPDFSTINFDDRAIVLGTAKTFEDTGVAAYNGAARYLETPTYLPLAGKIVSVEARHAALIRDIITFNAFVAADVVDLYTPLTGGAIGAGAGSGLEKSMRPALVVNAVNQYLKEGSKLNVSKFV</sequence>
<dbReference type="CDD" id="cd00657">
    <property type="entry name" value="Ferritin_like"/>
    <property type="match status" value="1"/>
</dbReference>
<reference evidence="1 2" key="1">
    <citation type="submission" date="2017-01" db="EMBL/GenBank/DDBJ databases">
        <title>A new Hymenobacter.</title>
        <authorList>
            <person name="Liang Y."/>
            <person name="Feng F."/>
        </authorList>
    </citation>
    <scope>NUCLEOTIDE SEQUENCE [LARGE SCALE GENOMIC DNA]</scope>
    <source>
        <strain evidence="1">MIMBbqt21</strain>
    </source>
</reference>